<evidence type="ECO:0000256" key="21">
    <source>
        <dbReference type="ARBA" id="ARBA00080640"/>
    </source>
</evidence>
<evidence type="ECO:0000256" key="6">
    <source>
        <dbReference type="ARBA" id="ARBA00012251"/>
    </source>
</evidence>
<dbReference type="InterPro" id="IPR047552">
    <property type="entry name" value="Rcat_RBR_RNF217"/>
</dbReference>
<keyword evidence="13" id="KW-0833">Ubl conjugation pathway</keyword>
<gene>
    <name evidence="25" type="primary">RNF217</name>
    <name evidence="25" type="synonym">rnf217</name>
</gene>
<evidence type="ECO:0000256" key="23">
    <source>
        <dbReference type="SAM" id="MobiDB-lite"/>
    </source>
</evidence>
<evidence type="ECO:0000256" key="15">
    <source>
        <dbReference type="ARBA" id="ARBA00022989"/>
    </source>
</evidence>
<evidence type="ECO:0000256" key="17">
    <source>
        <dbReference type="ARBA" id="ARBA00023136"/>
    </source>
</evidence>
<evidence type="ECO:0000256" key="10">
    <source>
        <dbReference type="ARBA" id="ARBA00022723"/>
    </source>
</evidence>
<dbReference type="Pfam" id="PF01485">
    <property type="entry name" value="IBR"/>
    <property type="match status" value="1"/>
</dbReference>
<dbReference type="Pfam" id="PF22191">
    <property type="entry name" value="IBR_1"/>
    <property type="match status" value="1"/>
</dbReference>
<reference evidence="25" key="2">
    <citation type="submission" date="2025-08" db="UniProtKB">
        <authorList>
            <consortium name="Ensembl"/>
        </authorList>
    </citation>
    <scope>IDENTIFICATION</scope>
</reference>
<evidence type="ECO:0000256" key="16">
    <source>
        <dbReference type="ARBA" id="ARBA00023054"/>
    </source>
</evidence>
<protein>
    <recommendedName>
        <fullName evidence="20">E3 ubiquitin-protein ligase RNF217</fullName>
        <ecNumber evidence="6">2.3.2.31</ecNumber>
    </recommendedName>
    <alternativeName>
        <fullName evidence="21">RING finger protein 217</fullName>
    </alternativeName>
</protein>
<keyword evidence="8" id="KW-0808">Transferase</keyword>
<keyword evidence="14" id="KW-0862">Zinc</keyword>
<dbReference type="Ensembl" id="ENSONIT00000062397.1">
    <property type="protein sequence ID" value="ENSONIP00000033906.1"/>
    <property type="gene ID" value="ENSONIG00000000672.2"/>
</dbReference>
<name>A0A669BEI3_ORENI</name>
<comment type="similarity">
    <text evidence="5">Belongs to the TPD52 family.</text>
</comment>
<sequence>MGRAKSGMENDGPIADACKMPSFISGIEEGRVKLSRNLPTQTSFTDGKVERTLGDLSRRVTRSNSRLSLDESDRDPGGKDAEGNNNNNCNGGGRARRRASAVDILRKNFGDSKSPSFRLNGGSRMQCGAELENHEGSVNDTQDYGPDYSGSTKSDVETGEAEVENEPTSSELPSLGVRAVELLTVTGQRHHTCDNSGSTATPEGSVSAKKHVYCTVYCIANDSHGKDAEITDCSDDTVAPDASERDLETGRDAGSSPELPPYTVDDLVDPFGDLSHRLSAEQAGAEGAMHSCRVCMEEKTIAPLPCCRKAVCDECLKLYVSSQVRVGKALISCPITECSGNLEEGLVISHLTKEEVAKYRYFLELSLLDSSTKPCPQCSQFTSLKTHTPNRSEHKYKIQCSNCQFVWCFKCHAPWHDGLKCRDYRKGDKLLRTWASVIEHGQRNAQKCPKCKIHIQRTEGCDHMTCVQCNTNFCYRCGERYRHLRFFGDHTSNLSVFGCKYRYLPDKPHLRRLIRGSVCGFLDSEPLREADEDLVSEVNLSASMTEEEREEIQQELAKLEEEIGTLRQVLSSKEKQHAELKQKLGITPLSELKTNFSRGWHDMQSSVAYKKTSETLSTAGQRTSAAFSTLGSTITRKIGDMRNSPSFRSFEEKVENTVSTIKTKVGSTGSGGSFEDVLSSAAHASSQDTPTNNLMDSSGRQC</sequence>
<dbReference type="PANTHER" id="PTHR19307">
    <property type="entry name" value="TUMOR PROTEIN D52"/>
    <property type="match status" value="1"/>
</dbReference>
<evidence type="ECO:0000256" key="14">
    <source>
        <dbReference type="ARBA" id="ARBA00022833"/>
    </source>
</evidence>
<dbReference type="GO" id="GO:0061630">
    <property type="term" value="F:ubiquitin protein ligase activity"/>
    <property type="evidence" value="ECO:0007669"/>
    <property type="project" value="UniProtKB-EC"/>
</dbReference>
<feature type="compositionally biased region" description="Polar residues" evidence="23">
    <location>
        <begin position="682"/>
        <end position="702"/>
    </location>
</feature>
<keyword evidence="15" id="KW-1133">Transmembrane helix</keyword>
<evidence type="ECO:0000313" key="25">
    <source>
        <dbReference type="Ensembl" id="ENSONIP00000033906.1"/>
    </source>
</evidence>
<dbReference type="Gene3D" id="1.20.120.1750">
    <property type="match status" value="1"/>
</dbReference>
<dbReference type="Pfam" id="PF04201">
    <property type="entry name" value="TPD52"/>
    <property type="match status" value="1"/>
</dbReference>
<evidence type="ECO:0000256" key="12">
    <source>
        <dbReference type="ARBA" id="ARBA00022771"/>
    </source>
</evidence>
<dbReference type="Gene3D" id="3.30.40.10">
    <property type="entry name" value="Zinc/RING finger domain, C3HC4 (zinc finger)"/>
    <property type="match status" value="1"/>
</dbReference>
<dbReference type="CDD" id="cd16622">
    <property type="entry name" value="vRING-HC-C4C4_RBR_RNF217"/>
    <property type="match status" value="1"/>
</dbReference>
<evidence type="ECO:0000256" key="13">
    <source>
        <dbReference type="ARBA" id="ARBA00022786"/>
    </source>
</evidence>
<dbReference type="GO" id="GO:0005737">
    <property type="term" value="C:cytoplasm"/>
    <property type="evidence" value="ECO:0007669"/>
    <property type="project" value="UniProtKB-SubCell"/>
</dbReference>
<evidence type="ECO:0000256" key="20">
    <source>
        <dbReference type="ARBA" id="ARBA00067769"/>
    </source>
</evidence>
<dbReference type="SUPFAM" id="SSF57850">
    <property type="entry name" value="RING/U-box"/>
    <property type="match status" value="3"/>
</dbReference>
<evidence type="ECO:0000313" key="26">
    <source>
        <dbReference type="Proteomes" id="UP000005207"/>
    </source>
</evidence>
<dbReference type="GeneTree" id="ENSGT00730000111285"/>
<feature type="region of interest" description="Disordered" evidence="23">
    <location>
        <begin position="134"/>
        <end position="171"/>
    </location>
</feature>
<dbReference type="InterPro" id="IPR047551">
    <property type="entry name" value="BRcat_RBR_RNF217"/>
</dbReference>
<dbReference type="InterPro" id="IPR044066">
    <property type="entry name" value="TRIAD_supradom"/>
</dbReference>
<dbReference type="EC" id="2.3.2.31" evidence="6"/>
<keyword evidence="10" id="KW-0479">Metal-binding</keyword>
<evidence type="ECO:0000256" key="1">
    <source>
        <dbReference type="ARBA" id="ARBA00001798"/>
    </source>
</evidence>
<evidence type="ECO:0000256" key="22">
    <source>
        <dbReference type="SAM" id="Coils"/>
    </source>
</evidence>
<evidence type="ECO:0000256" key="2">
    <source>
        <dbReference type="ARBA" id="ARBA00004167"/>
    </source>
</evidence>
<keyword evidence="16 22" id="KW-0175">Coiled coil</keyword>
<evidence type="ECO:0000256" key="4">
    <source>
        <dbReference type="ARBA" id="ARBA00004906"/>
    </source>
</evidence>
<keyword evidence="12" id="KW-0863">Zinc-finger</keyword>
<dbReference type="GO" id="GO:0016020">
    <property type="term" value="C:membrane"/>
    <property type="evidence" value="ECO:0007669"/>
    <property type="project" value="UniProtKB-SubCell"/>
</dbReference>
<keyword evidence="26" id="KW-1185">Reference proteome</keyword>
<dbReference type="InterPro" id="IPR002867">
    <property type="entry name" value="IBR_dom"/>
</dbReference>
<evidence type="ECO:0000256" key="19">
    <source>
        <dbReference type="ARBA" id="ARBA00061413"/>
    </source>
</evidence>
<dbReference type="FunFam" id="3.30.40.10:FF:000264">
    <property type="entry name" value="RBR-type E3 ubiquitin transferase"/>
    <property type="match status" value="1"/>
</dbReference>
<feature type="compositionally biased region" description="Basic and acidic residues" evidence="23">
    <location>
        <begin position="68"/>
        <end position="82"/>
    </location>
</feature>
<dbReference type="InterPro" id="IPR007327">
    <property type="entry name" value="TPD52"/>
</dbReference>
<comment type="catalytic activity">
    <reaction evidence="1">
        <text>[E2 ubiquitin-conjugating enzyme]-S-ubiquitinyl-L-cysteine + [acceptor protein]-L-lysine = [E2 ubiquitin-conjugating enzyme]-L-cysteine + [acceptor protein]-N(6)-ubiquitinyl-L-lysine.</text>
        <dbReference type="EC" id="2.3.2.31"/>
    </reaction>
</comment>
<comment type="subcellular location">
    <subcellularLocation>
        <location evidence="3">Cytoplasm</location>
    </subcellularLocation>
    <subcellularLocation>
        <location evidence="2">Membrane</location>
        <topology evidence="2">Single-pass membrane protein</topology>
    </subcellularLocation>
</comment>
<keyword evidence="11" id="KW-0677">Repeat</keyword>
<evidence type="ECO:0000256" key="7">
    <source>
        <dbReference type="ARBA" id="ARBA00022490"/>
    </source>
</evidence>
<feature type="domain" description="RING-type" evidence="24">
    <location>
        <begin position="288"/>
        <end position="503"/>
    </location>
</feature>
<feature type="region of interest" description="Disordered" evidence="23">
    <location>
        <begin position="680"/>
        <end position="702"/>
    </location>
</feature>
<reference evidence="25" key="3">
    <citation type="submission" date="2025-09" db="UniProtKB">
        <authorList>
            <consortium name="Ensembl"/>
        </authorList>
    </citation>
    <scope>IDENTIFICATION</scope>
</reference>
<keyword evidence="9" id="KW-0812">Transmembrane</keyword>
<dbReference type="SMART" id="SM00647">
    <property type="entry name" value="IBR"/>
    <property type="match status" value="2"/>
</dbReference>
<proteinExistence type="inferred from homology"/>
<dbReference type="GO" id="GO:2001235">
    <property type="term" value="P:positive regulation of apoptotic signaling pathway"/>
    <property type="evidence" value="ECO:0007669"/>
    <property type="project" value="TreeGrafter"/>
</dbReference>
<dbReference type="GO" id="GO:0008270">
    <property type="term" value="F:zinc ion binding"/>
    <property type="evidence" value="ECO:0007669"/>
    <property type="project" value="UniProtKB-KW"/>
</dbReference>
<evidence type="ECO:0000256" key="18">
    <source>
        <dbReference type="ARBA" id="ARBA00054457"/>
    </source>
</evidence>
<feature type="coiled-coil region" evidence="22">
    <location>
        <begin position="535"/>
        <end position="583"/>
    </location>
</feature>
<comment type="similarity">
    <text evidence="19">Belongs to the RBR family. RNF217 subfamily.</text>
</comment>
<accession>A0A669BEI3</accession>
<dbReference type="AlphaFoldDB" id="A0A669BEI3"/>
<evidence type="ECO:0000256" key="5">
    <source>
        <dbReference type="ARBA" id="ARBA00005702"/>
    </source>
</evidence>
<comment type="pathway">
    <text evidence="4">Protein modification; protein ubiquitination.</text>
</comment>
<evidence type="ECO:0000256" key="9">
    <source>
        <dbReference type="ARBA" id="ARBA00022692"/>
    </source>
</evidence>
<reference evidence="26" key="1">
    <citation type="submission" date="2012-01" db="EMBL/GenBank/DDBJ databases">
        <title>The Genome Sequence of Oreochromis niloticus (Nile Tilapia).</title>
        <authorList>
            <consortium name="Broad Institute Genome Assembly Team"/>
            <consortium name="Broad Institute Sequencing Platform"/>
            <person name="Di Palma F."/>
            <person name="Johnson J."/>
            <person name="Lander E.S."/>
            <person name="Lindblad-Toh K."/>
        </authorList>
    </citation>
    <scope>NUCLEOTIDE SEQUENCE [LARGE SCALE GENOMIC DNA]</scope>
</reference>
<evidence type="ECO:0000256" key="3">
    <source>
        <dbReference type="ARBA" id="ARBA00004496"/>
    </source>
</evidence>
<comment type="function">
    <text evidence="18">E3 ubiquitin-protein ligase which accepts ubiquitin from E2 ubiquitin-conjugating enzymes in the form of a thioester and then directly transfers the ubiquitin to targeted substrates. Mediates the degradation of the iron exporter ferroportin/SLC40A1 and thus regulates iron homeostasis.</text>
</comment>
<feature type="compositionally biased region" description="Basic and acidic residues" evidence="23">
    <location>
        <begin position="242"/>
        <end position="251"/>
    </location>
</feature>
<dbReference type="InterPro" id="IPR013083">
    <property type="entry name" value="Znf_RING/FYVE/PHD"/>
</dbReference>
<feature type="region of interest" description="Disordered" evidence="23">
    <location>
        <begin position="55"/>
        <end position="97"/>
    </location>
</feature>
<dbReference type="InterPro" id="IPR047550">
    <property type="entry name" value="RNF217_RBR_vRING-HC"/>
</dbReference>
<feature type="region of interest" description="Disordered" evidence="23">
    <location>
        <begin position="229"/>
        <end position="262"/>
    </location>
</feature>
<evidence type="ECO:0000259" key="24">
    <source>
        <dbReference type="PROSITE" id="PS51873"/>
    </source>
</evidence>
<evidence type="ECO:0000256" key="11">
    <source>
        <dbReference type="ARBA" id="ARBA00022737"/>
    </source>
</evidence>
<keyword evidence="7" id="KW-0963">Cytoplasm</keyword>
<dbReference type="Proteomes" id="UP000005207">
    <property type="component" value="Linkage group LG15"/>
</dbReference>
<evidence type="ECO:0000256" key="8">
    <source>
        <dbReference type="ARBA" id="ARBA00022679"/>
    </source>
</evidence>
<dbReference type="FunCoup" id="A0A669BEI3">
    <property type="interactions" value="203"/>
</dbReference>
<organism evidence="25 26">
    <name type="scientific">Oreochromis niloticus</name>
    <name type="common">Nile tilapia</name>
    <name type="synonym">Tilapia nilotica</name>
    <dbReference type="NCBI Taxonomy" id="8128"/>
    <lineage>
        <taxon>Eukaryota</taxon>
        <taxon>Metazoa</taxon>
        <taxon>Chordata</taxon>
        <taxon>Craniata</taxon>
        <taxon>Vertebrata</taxon>
        <taxon>Euteleostomi</taxon>
        <taxon>Actinopterygii</taxon>
        <taxon>Neopterygii</taxon>
        <taxon>Teleostei</taxon>
        <taxon>Neoteleostei</taxon>
        <taxon>Acanthomorphata</taxon>
        <taxon>Ovalentaria</taxon>
        <taxon>Cichlomorphae</taxon>
        <taxon>Cichliformes</taxon>
        <taxon>Cichlidae</taxon>
        <taxon>African cichlids</taxon>
        <taxon>Pseudocrenilabrinae</taxon>
        <taxon>Oreochromini</taxon>
        <taxon>Oreochromis</taxon>
    </lineage>
</organism>
<dbReference type="CDD" id="cd20350">
    <property type="entry name" value="Rcat_RBR_RNF217"/>
    <property type="match status" value="1"/>
</dbReference>
<dbReference type="FunFam" id="1.20.120.1750:FF:000008">
    <property type="entry name" value="RBR-type E3 ubiquitin transferase"/>
    <property type="match status" value="1"/>
</dbReference>
<dbReference type="PANTHER" id="PTHR19307:SF8">
    <property type="entry name" value="TUMOR PROTEIN D53"/>
    <property type="match status" value="1"/>
</dbReference>
<keyword evidence="17" id="KW-0472">Membrane</keyword>
<dbReference type="CDD" id="cd20342">
    <property type="entry name" value="BRcat_RBR_RNF217"/>
    <property type="match status" value="1"/>
</dbReference>
<dbReference type="InParanoid" id="A0A669BEI3"/>
<dbReference type="PROSITE" id="PS51873">
    <property type="entry name" value="TRIAD"/>
    <property type="match status" value="1"/>
</dbReference>